<evidence type="ECO:0000256" key="1">
    <source>
        <dbReference type="ARBA" id="ARBA00022741"/>
    </source>
</evidence>
<dbReference type="EMBL" id="CM000625">
    <property type="protein sequence ID" value="EEC44111.1"/>
    <property type="molecule type" value="Genomic_DNA"/>
</dbReference>
<dbReference type="InterPro" id="IPR011545">
    <property type="entry name" value="DEAD/DEAH_box_helicase_dom"/>
</dbReference>
<accession>B7GBF9</accession>
<dbReference type="Pfam" id="PF00270">
    <property type="entry name" value="DEAD"/>
    <property type="match status" value="1"/>
</dbReference>
<reference evidence="10" key="2">
    <citation type="submission" date="2008-08" db="EMBL/GenBank/DDBJ databases">
        <authorList>
            <consortium name="Diatom Consortium"/>
            <person name="Grigoriev I."/>
            <person name="Grimwood J."/>
            <person name="Kuo A."/>
            <person name="Otillar R.P."/>
            <person name="Salamov A."/>
            <person name="Detter J.C."/>
            <person name="Lindquist E."/>
            <person name="Shapiro H."/>
            <person name="Lucas S."/>
            <person name="Glavina del Rio T."/>
            <person name="Pitluck S."/>
            <person name="Rokhsar D."/>
            <person name="Bowler C."/>
        </authorList>
    </citation>
    <scope>GENOME REANNOTATION</scope>
    <source>
        <strain evidence="10">CCAP 1055/1</strain>
    </source>
</reference>
<dbReference type="OrthoDB" id="193716at2759"/>
<comment type="catalytic activity">
    <reaction evidence="6">
        <text>ATP + H2O = ADP + phosphate + H(+)</text>
        <dbReference type="Rhea" id="RHEA:13065"/>
        <dbReference type="ChEBI" id="CHEBI:15377"/>
        <dbReference type="ChEBI" id="CHEBI:15378"/>
        <dbReference type="ChEBI" id="CHEBI:30616"/>
        <dbReference type="ChEBI" id="CHEBI:43474"/>
        <dbReference type="ChEBI" id="CHEBI:456216"/>
        <dbReference type="EC" id="3.6.4.13"/>
    </reaction>
</comment>
<feature type="domain" description="Helicase C-terminal" evidence="8">
    <location>
        <begin position="235"/>
        <end position="392"/>
    </location>
</feature>
<dbReference type="InterPro" id="IPR027417">
    <property type="entry name" value="P-loop_NTPase"/>
</dbReference>
<dbReference type="AlphaFoldDB" id="B7GBF9"/>
<comment type="domain">
    <text evidence="6">The Q motif is unique to and characteristic of the DEAD box family of RNA helicases and controls ATP binding and hydrolysis.</text>
</comment>
<dbReference type="InterPro" id="IPR044742">
    <property type="entry name" value="DEAD/DEAH_RhlB"/>
</dbReference>
<dbReference type="InParanoid" id="B7GBF9"/>
<protein>
    <recommendedName>
        <fullName evidence="6">ATP-dependent RNA helicase</fullName>
        <ecNumber evidence="6">3.6.4.13</ecNumber>
    </recommendedName>
</protein>
<dbReference type="STRING" id="556484.B7GBF9"/>
<keyword evidence="3 6" id="KW-0347">Helicase</keyword>
<keyword evidence="2 6" id="KW-0378">Hydrolase</keyword>
<dbReference type="PROSITE" id="PS51192">
    <property type="entry name" value="HELICASE_ATP_BIND_1"/>
    <property type="match status" value="1"/>
</dbReference>
<proteinExistence type="inferred from homology"/>
<evidence type="ECO:0000259" key="8">
    <source>
        <dbReference type="PROSITE" id="PS51194"/>
    </source>
</evidence>
<dbReference type="InterPro" id="IPR014001">
    <property type="entry name" value="Helicase_ATP-bd"/>
</dbReference>
<dbReference type="KEGG" id="pti:PHATRDRAFT_16073"/>
<comment type="similarity">
    <text evidence="6">Belongs to the DEAD box helicase family.</text>
</comment>
<dbReference type="PROSITE" id="PS51194">
    <property type="entry name" value="HELICASE_CTER"/>
    <property type="match status" value="1"/>
</dbReference>
<dbReference type="SMART" id="SM00487">
    <property type="entry name" value="DEXDc"/>
    <property type="match status" value="1"/>
</dbReference>
<name>B7GBF9_PHATC</name>
<feature type="domain" description="Helicase ATP-binding" evidence="7">
    <location>
        <begin position="14"/>
        <end position="199"/>
    </location>
</feature>
<dbReference type="GO" id="GO:0016787">
    <property type="term" value="F:hydrolase activity"/>
    <property type="evidence" value="ECO:0007669"/>
    <property type="project" value="UniProtKB-KW"/>
</dbReference>
<evidence type="ECO:0000256" key="2">
    <source>
        <dbReference type="ARBA" id="ARBA00022801"/>
    </source>
</evidence>
<dbReference type="Pfam" id="PF00271">
    <property type="entry name" value="Helicase_C"/>
    <property type="match status" value="1"/>
</dbReference>
<dbReference type="HOGENOM" id="CLU_003041_26_6_1"/>
<dbReference type="Proteomes" id="UP000000759">
    <property type="component" value="Chromosome 23"/>
</dbReference>
<evidence type="ECO:0000256" key="3">
    <source>
        <dbReference type="ARBA" id="ARBA00022806"/>
    </source>
</evidence>
<evidence type="ECO:0000256" key="5">
    <source>
        <dbReference type="ARBA" id="ARBA00022884"/>
    </source>
</evidence>
<dbReference type="EC" id="3.6.4.13" evidence="6"/>
<dbReference type="InterPro" id="IPR001650">
    <property type="entry name" value="Helicase_C-like"/>
</dbReference>
<comment type="function">
    <text evidence="6">RNA helicase.</text>
</comment>
<reference evidence="9 10" key="1">
    <citation type="journal article" date="2008" name="Nature">
        <title>The Phaeodactylum genome reveals the evolutionary history of diatom genomes.</title>
        <authorList>
            <person name="Bowler C."/>
            <person name="Allen A.E."/>
            <person name="Badger J.H."/>
            <person name="Grimwood J."/>
            <person name="Jabbari K."/>
            <person name="Kuo A."/>
            <person name="Maheswari U."/>
            <person name="Martens C."/>
            <person name="Maumus F."/>
            <person name="Otillar R.P."/>
            <person name="Rayko E."/>
            <person name="Salamov A."/>
            <person name="Vandepoele K."/>
            <person name="Beszteri B."/>
            <person name="Gruber A."/>
            <person name="Heijde M."/>
            <person name="Katinka M."/>
            <person name="Mock T."/>
            <person name="Valentin K."/>
            <person name="Verret F."/>
            <person name="Berges J.A."/>
            <person name="Brownlee C."/>
            <person name="Cadoret J.P."/>
            <person name="Chiovitti A."/>
            <person name="Choi C.J."/>
            <person name="Coesel S."/>
            <person name="De Martino A."/>
            <person name="Detter J.C."/>
            <person name="Durkin C."/>
            <person name="Falciatore A."/>
            <person name="Fournet J."/>
            <person name="Haruta M."/>
            <person name="Huysman M.J."/>
            <person name="Jenkins B.D."/>
            <person name="Jiroutova K."/>
            <person name="Jorgensen R.E."/>
            <person name="Joubert Y."/>
            <person name="Kaplan A."/>
            <person name="Kroger N."/>
            <person name="Kroth P.G."/>
            <person name="La Roche J."/>
            <person name="Lindquist E."/>
            <person name="Lommer M."/>
            <person name="Martin-Jezequel V."/>
            <person name="Lopez P.J."/>
            <person name="Lucas S."/>
            <person name="Mangogna M."/>
            <person name="McGinnis K."/>
            <person name="Medlin L.K."/>
            <person name="Montsant A."/>
            <person name="Oudot-Le Secq M.P."/>
            <person name="Napoli C."/>
            <person name="Obornik M."/>
            <person name="Parker M.S."/>
            <person name="Petit J.L."/>
            <person name="Porcel B.M."/>
            <person name="Poulsen N."/>
            <person name="Robison M."/>
            <person name="Rychlewski L."/>
            <person name="Rynearson T.A."/>
            <person name="Schmutz J."/>
            <person name="Shapiro H."/>
            <person name="Siaut M."/>
            <person name="Stanley M."/>
            <person name="Sussman M.R."/>
            <person name="Taylor A.R."/>
            <person name="Vardi A."/>
            <person name="von Dassow P."/>
            <person name="Vyverman W."/>
            <person name="Willis A."/>
            <person name="Wyrwicz L.S."/>
            <person name="Rokhsar D.S."/>
            <person name="Weissenbach J."/>
            <person name="Armbrust E.V."/>
            <person name="Green B.R."/>
            <person name="Van de Peer Y."/>
            <person name="Grigoriev I.V."/>
        </authorList>
    </citation>
    <scope>NUCLEOTIDE SEQUENCE [LARGE SCALE GENOMIC DNA]</scope>
    <source>
        <strain evidence="9 10">CCAP 1055/1</strain>
    </source>
</reference>
<evidence type="ECO:0000313" key="9">
    <source>
        <dbReference type="EMBL" id="EEC44111.1"/>
    </source>
</evidence>
<dbReference type="CDD" id="cd18787">
    <property type="entry name" value="SF2_C_DEAD"/>
    <property type="match status" value="1"/>
</dbReference>
<dbReference type="SUPFAM" id="SSF52540">
    <property type="entry name" value="P-loop containing nucleoside triphosphate hydrolases"/>
    <property type="match status" value="1"/>
</dbReference>
<keyword evidence="5 6" id="KW-0694">RNA-binding</keyword>
<evidence type="ECO:0000256" key="6">
    <source>
        <dbReference type="RuleBase" id="RU365068"/>
    </source>
</evidence>
<evidence type="ECO:0000313" key="10">
    <source>
        <dbReference type="Proteomes" id="UP000000759"/>
    </source>
</evidence>
<dbReference type="PANTHER" id="PTHR24031">
    <property type="entry name" value="RNA HELICASE"/>
    <property type="match status" value="1"/>
</dbReference>
<feature type="non-terminal residue" evidence="9">
    <location>
        <position position="474"/>
    </location>
</feature>
<keyword evidence="1 6" id="KW-0547">Nucleotide-binding</keyword>
<dbReference type="FunCoup" id="B7GBF9">
    <property type="interactions" value="12"/>
</dbReference>
<dbReference type="SMART" id="SM00490">
    <property type="entry name" value="HELICc"/>
    <property type="match status" value="1"/>
</dbReference>
<keyword evidence="4 6" id="KW-0067">ATP-binding</keyword>
<dbReference type="GO" id="GO:0003724">
    <property type="term" value="F:RNA helicase activity"/>
    <property type="evidence" value="ECO:0007669"/>
    <property type="project" value="UniProtKB-EC"/>
</dbReference>
<dbReference type="GO" id="GO:0005524">
    <property type="term" value="F:ATP binding"/>
    <property type="evidence" value="ECO:0007669"/>
    <property type="project" value="UniProtKB-UniRule"/>
</dbReference>
<evidence type="ECO:0000256" key="4">
    <source>
        <dbReference type="ARBA" id="ARBA00022840"/>
    </source>
</evidence>
<dbReference type="RefSeq" id="XP_002184362.1">
    <property type="nucleotide sequence ID" value="XM_002184326.1"/>
</dbReference>
<keyword evidence="10" id="KW-1185">Reference proteome</keyword>
<evidence type="ECO:0000259" key="7">
    <source>
        <dbReference type="PROSITE" id="PS51192"/>
    </source>
</evidence>
<dbReference type="PaxDb" id="2850-Phatr16073"/>
<gene>
    <name evidence="9" type="ORF">PHATRDRAFT_16073</name>
</gene>
<dbReference type="eggNOG" id="KOG0342">
    <property type="taxonomic scope" value="Eukaryota"/>
</dbReference>
<sequence>MGFDRMTEIQAKTFDAASLGKDVLGRARTGSGKTVAFLLPALERLLQDNNNKSNKKSTRMLVLSPTRELAQQIAEQTRLLTAHMPNMSHQVMVGGTPKPKDVSAMKRKVPTIIIATPGRLQDHLESTVVHNTPFKDLFRELDVLVLDETDRLLDMGFRREIDKIIKYLPRNKQTLLFSATIPEDVKHVIRQTMRDPYITVDCIHDDQAESSSHTNAQVSQAHVILPTNTRMASGTVDIIRNILEKQPHSKIVAFFPTANLVAFYASLLRDVLEIPRILEIHSRKSQSQREKASESFRKTNHGCLLTSDVSARGVDYPDVTHVLQFGVADSRESYIHRLGRTGRAGKLGQGILVLTDVERGFLRHLKGLDIPVHPELQAIVDGPTVESQQDLAPVWASIGSGRNADLALKATKAYVSALGFYNTHLKARCGVKGTDALVAFCNAFAYQVGFTTLPPIEKKTIGKMGLKGIQGLNV</sequence>
<dbReference type="GO" id="GO:0003723">
    <property type="term" value="F:RNA binding"/>
    <property type="evidence" value="ECO:0007669"/>
    <property type="project" value="UniProtKB-UniRule"/>
</dbReference>
<dbReference type="CDD" id="cd00268">
    <property type="entry name" value="DEADc"/>
    <property type="match status" value="1"/>
</dbReference>
<organism evidence="9 10">
    <name type="scientific">Phaeodactylum tricornutum (strain CCAP 1055/1)</name>
    <dbReference type="NCBI Taxonomy" id="556484"/>
    <lineage>
        <taxon>Eukaryota</taxon>
        <taxon>Sar</taxon>
        <taxon>Stramenopiles</taxon>
        <taxon>Ochrophyta</taxon>
        <taxon>Bacillariophyta</taxon>
        <taxon>Bacillariophyceae</taxon>
        <taxon>Bacillariophycidae</taxon>
        <taxon>Naviculales</taxon>
        <taxon>Phaeodactylaceae</taxon>
        <taxon>Phaeodactylum</taxon>
    </lineage>
</organism>
<dbReference type="GeneID" id="7198316"/>
<dbReference type="Gene3D" id="3.40.50.300">
    <property type="entry name" value="P-loop containing nucleotide triphosphate hydrolases"/>
    <property type="match status" value="2"/>
</dbReference>